<dbReference type="OrthoDB" id="1470350at2759"/>
<dbReference type="InterPro" id="IPR036396">
    <property type="entry name" value="Cyt_P450_sf"/>
</dbReference>
<proteinExistence type="inferred from homology"/>
<keyword evidence="4 5" id="KW-0408">Iron</keyword>
<dbReference type="InterPro" id="IPR017972">
    <property type="entry name" value="Cyt_P450_CS"/>
</dbReference>
<keyword evidence="5 6" id="KW-0349">Heme</keyword>
<evidence type="ECO:0000256" key="4">
    <source>
        <dbReference type="ARBA" id="ARBA00023004"/>
    </source>
</evidence>
<dbReference type="GO" id="GO:0020037">
    <property type="term" value="F:heme binding"/>
    <property type="evidence" value="ECO:0007669"/>
    <property type="project" value="InterPro"/>
</dbReference>
<reference evidence="8" key="1">
    <citation type="submission" date="2022-12" db="EMBL/GenBank/DDBJ databases">
        <authorList>
            <person name="Brejova B."/>
        </authorList>
    </citation>
    <scope>NUCLEOTIDE SEQUENCE</scope>
</reference>
<comment type="cofactor">
    <cofactor evidence="1 5">
        <name>heme</name>
        <dbReference type="ChEBI" id="CHEBI:30413"/>
    </cofactor>
</comment>
<dbReference type="AlphaFoldDB" id="A0A9W4U069"/>
<feature type="binding site" description="axial binding residue" evidence="5">
    <location>
        <position position="488"/>
    </location>
    <ligand>
        <name>heme</name>
        <dbReference type="ChEBI" id="CHEBI:30413"/>
    </ligand>
    <ligandPart>
        <name>Fe</name>
        <dbReference type="ChEBI" id="CHEBI:18248"/>
    </ligandPart>
</feature>
<keyword evidence="3 5" id="KW-0479">Metal-binding</keyword>
<organism evidence="8 9">
    <name type="scientific">Candida verbasci</name>
    <dbReference type="NCBI Taxonomy" id="1227364"/>
    <lineage>
        <taxon>Eukaryota</taxon>
        <taxon>Fungi</taxon>
        <taxon>Dikarya</taxon>
        <taxon>Ascomycota</taxon>
        <taxon>Saccharomycotina</taxon>
        <taxon>Pichiomycetes</taxon>
        <taxon>Debaryomycetaceae</taxon>
        <taxon>Candida/Lodderomyces clade</taxon>
        <taxon>Candida</taxon>
    </lineage>
</organism>
<dbReference type="GO" id="GO:0005506">
    <property type="term" value="F:iron ion binding"/>
    <property type="evidence" value="ECO:0007669"/>
    <property type="project" value="InterPro"/>
</dbReference>
<dbReference type="InterPro" id="IPR001128">
    <property type="entry name" value="Cyt_P450"/>
</dbReference>
<dbReference type="GO" id="GO:0004497">
    <property type="term" value="F:monooxygenase activity"/>
    <property type="evidence" value="ECO:0007669"/>
    <property type="project" value="UniProtKB-KW"/>
</dbReference>
<evidence type="ECO:0000256" key="1">
    <source>
        <dbReference type="ARBA" id="ARBA00001971"/>
    </source>
</evidence>
<dbReference type="Gene3D" id="1.10.630.10">
    <property type="entry name" value="Cytochrome P450"/>
    <property type="match status" value="1"/>
</dbReference>
<dbReference type="Pfam" id="PF00067">
    <property type="entry name" value="p450"/>
    <property type="match status" value="1"/>
</dbReference>
<sequence length="565" mass="65965">MLENLQTDLFLFLSDNFIQFQLILILLILIYYLIIFPVTSPLWKIPGPYLHRISFLPSLNSQRRGTWIQKVYNLHLKYGNVVVLSPNEISCTGDFKYVNDIYVKNMPKSDFYKGFTNHGGKQNIFTCLEADQHLKFKKMIYGLYLKTSVFSKESKTRKMLTECTQKLMTSVYKSSVYGEQPDLLNVRNDLNLNGKGHRNPNWFNKSKNKNNLGIDTYTLFGSLTMDVVSRFELGYENGTNLIENPNQRNILLNFRQVSSMQFYTALLPQYWNLAASKLILKSADVICNFQINLYKMAEKNKNNTGKTTLTTLHSFGFHNEDAYSFITDQLSAGHETTAIILTYICYELSRPANEKIRLRLLQELNVYFGKASSDDDLIDDVDIIDNLPYLNAIIEENLRIHTPIPGAEPRLTDKPYLIPELNTLIPKGTIISCLPFALHRTKTVFPNHDKFIPERWLKYDYESPEEFQKRLINQRRFMMPFGKGIRMCLGMNLALIEIKLAIANLYWKFHSKLDIDWCNEIKTNDMPIKLSNKSNNTNDQEMMTMYDSYTIRPFNDECWLRWYKN</sequence>
<dbReference type="PROSITE" id="PS00086">
    <property type="entry name" value="CYTOCHROME_P450"/>
    <property type="match status" value="1"/>
</dbReference>
<keyword evidence="7" id="KW-1133">Transmembrane helix</keyword>
<evidence type="ECO:0000256" key="3">
    <source>
        <dbReference type="ARBA" id="ARBA00022723"/>
    </source>
</evidence>
<dbReference type="PANTHER" id="PTHR24305:SF166">
    <property type="entry name" value="CYTOCHROME P450 12A4, MITOCHONDRIAL-RELATED"/>
    <property type="match status" value="1"/>
</dbReference>
<dbReference type="PRINTS" id="PR00465">
    <property type="entry name" value="EP450IV"/>
</dbReference>
<dbReference type="Proteomes" id="UP001152885">
    <property type="component" value="Unassembled WGS sequence"/>
</dbReference>
<evidence type="ECO:0000256" key="5">
    <source>
        <dbReference type="PIRSR" id="PIRSR602403-1"/>
    </source>
</evidence>
<keyword evidence="6" id="KW-0503">Monooxygenase</keyword>
<dbReference type="EMBL" id="CANTUO010000004">
    <property type="protein sequence ID" value="CAI5759570.1"/>
    <property type="molecule type" value="Genomic_DNA"/>
</dbReference>
<dbReference type="InterPro" id="IPR002403">
    <property type="entry name" value="Cyt_P450_E_grp-IV"/>
</dbReference>
<evidence type="ECO:0000256" key="7">
    <source>
        <dbReference type="SAM" id="Phobius"/>
    </source>
</evidence>
<keyword evidence="6" id="KW-0560">Oxidoreductase</keyword>
<gene>
    <name evidence="8" type="ORF">CANVERA_P4081</name>
</gene>
<dbReference type="GO" id="GO:0016705">
    <property type="term" value="F:oxidoreductase activity, acting on paired donors, with incorporation or reduction of molecular oxygen"/>
    <property type="evidence" value="ECO:0007669"/>
    <property type="project" value="InterPro"/>
</dbReference>
<feature type="transmembrane region" description="Helical" evidence="7">
    <location>
        <begin position="20"/>
        <end position="43"/>
    </location>
</feature>
<evidence type="ECO:0000256" key="6">
    <source>
        <dbReference type="RuleBase" id="RU000461"/>
    </source>
</evidence>
<comment type="similarity">
    <text evidence="2 6">Belongs to the cytochrome P450 family.</text>
</comment>
<comment type="caution">
    <text evidence="8">The sequence shown here is derived from an EMBL/GenBank/DDBJ whole genome shotgun (WGS) entry which is preliminary data.</text>
</comment>
<evidence type="ECO:0000256" key="2">
    <source>
        <dbReference type="ARBA" id="ARBA00010617"/>
    </source>
</evidence>
<evidence type="ECO:0000313" key="8">
    <source>
        <dbReference type="EMBL" id="CAI5759570.1"/>
    </source>
</evidence>
<keyword evidence="7" id="KW-0812">Transmembrane</keyword>
<dbReference type="PANTHER" id="PTHR24305">
    <property type="entry name" value="CYTOCHROME P450"/>
    <property type="match status" value="1"/>
</dbReference>
<dbReference type="PRINTS" id="PR00385">
    <property type="entry name" value="P450"/>
</dbReference>
<name>A0A9W4U069_9ASCO</name>
<evidence type="ECO:0008006" key="10">
    <source>
        <dbReference type="Google" id="ProtNLM"/>
    </source>
</evidence>
<keyword evidence="9" id="KW-1185">Reference proteome</keyword>
<evidence type="ECO:0000313" key="9">
    <source>
        <dbReference type="Proteomes" id="UP001152885"/>
    </source>
</evidence>
<dbReference type="SUPFAM" id="SSF48264">
    <property type="entry name" value="Cytochrome P450"/>
    <property type="match status" value="1"/>
</dbReference>
<accession>A0A9W4U069</accession>
<protein>
    <recommendedName>
        <fullName evidence="10">Cytochrome P450</fullName>
    </recommendedName>
</protein>
<dbReference type="InterPro" id="IPR050121">
    <property type="entry name" value="Cytochrome_P450_monoxygenase"/>
</dbReference>
<keyword evidence="7" id="KW-0472">Membrane</keyword>